<dbReference type="Pfam" id="PF14821">
    <property type="entry name" value="Thr_synth_N"/>
    <property type="match status" value="1"/>
</dbReference>
<evidence type="ECO:0000256" key="5">
    <source>
        <dbReference type="PIRSR" id="PIRSR604450-51"/>
    </source>
</evidence>
<evidence type="ECO:0000259" key="7">
    <source>
        <dbReference type="Pfam" id="PF14821"/>
    </source>
</evidence>
<evidence type="ECO:0000256" key="2">
    <source>
        <dbReference type="ARBA" id="ARBA00005517"/>
    </source>
</evidence>
<feature type="modified residue" description="N6-(pyridoxal phosphate)lysine" evidence="5">
    <location>
        <position position="116"/>
    </location>
</feature>
<dbReference type="Pfam" id="PF00291">
    <property type="entry name" value="PALP"/>
    <property type="match status" value="1"/>
</dbReference>
<accession>A0A0A8B4Y6</accession>
<organism evidence="8 9">
    <name type="scientific">Berryella intestinalis</name>
    <dbReference type="NCBI Taxonomy" id="1531429"/>
    <lineage>
        <taxon>Bacteria</taxon>
        <taxon>Bacillati</taxon>
        <taxon>Actinomycetota</taxon>
        <taxon>Coriobacteriia</taxon>
        <taxon>Eggerthellales</taxon>
        <taxon>Eggerthellaceae</taxon>
        <taxon>Berryella</taxon>
    </lineage>
</organism>
<dbReference type="STRING" id="1531429.JI75_07590"/>
<dbReference type="Proteomes" id="UP000031121">
    <property type="component" value="Chromosome"/>
</dbReference>
<dbReference type="InterPro" id="IPR001926">
    <property type="entry name" value="TrpB-like_PALP"/>
</dbReference>
<dbReference type="PANTHER" id="PTHR43515:SF1">
    <property type="entry name" value="THREONINE SYNTHASE-LIKE 1"/>
    <property type="match status" value="1"/>
</dbReference>
<dbReference type="Gene3D" id="3.40.50.1100">
    <property type="match status" value="2"/>
</dbReference>
<dbReference type="HOGENOM" id="CLU_015170_3_1_11"/>
<dbReference type="InterPro" id="IPR036052">
    <property type="entry name" value="TrpB-like_PALP_sf"/>
</dbReference>
<feature type="domain" description="Tryptophan synthase beta chain-like PALP" evidence="6">
    <location>
        <begin position="108"/>
        <end position="421"/>
    </location>
</feature>
<dbReference type="KEGG" id="cbac:JI75_07590"/>
<dbReference type="InterPro" id="IPR029144">
    <property type="entry name" value="Thr_synth_N"/>
</dbReference>
<keyword evidence="3 5" id="KW-0663">Pyridoxal phosphate</keyword>
<sequence>MAENLFIDTRGACAEGVAFTEAVVNGLAQGGGLYVPTAIPKMEIDEICDLAHVPYAQRASRVYRAFGIDLPEAEIDALCERAYGDNFDDERVAPVISLDDSTHILELWHGPTSAFKDMALQCLPLFFSASARKLRAEGKLGVEHMILVATSGDTGKAALAGFSGVEGVSIGVMYPDGGVSDIQFKQMATQRGDNVVVWGVAGNFDDCQTGAKNVFKDGAFADRLEADYGIALSSANSINWGRLMPQIVYYVSAYAELVAKGALRAGDEVDVCVPTGNFGNILAAYYAKRMGCPIRMLLCASNENRVLTDFINTGTYDISERPFVKTPTPSMDILVSSNLERQLFELTGRDSDAIRGWMEDLATEKRFRIDRDTFQAVRAHLVADSVDNETCLDAIRDAYERYDYLMDPHTAVAYKAACNLRSDDVPVIIASTAHWAKFGDNVYRALHGLKPTDPLPADVAALTGCQLNALIASETGGSDVPMGLAELDGLPIRFTEVIEGGAERIEEALVEYLSKR</sequence>
<evidence type="ECO:0000256" key="3">
    <source>
        <dbReference type="ARBA" id="ARBA00022898"/>
    </source>
</evidence>
<dbReference type="EMBL" id="CP009302">
    <property type="protein sequence ID" value="AJC12546.1"/>
    <property type="molecule type" value="Genomic_DNA"/>
</dbReference>
<evidence type="ECO:0000259" key="6">
    <source>
        <dbReference type="Pfam" id="PF00291"/>
    </source>
</evidence>
<dbReference type="NCBIfam" id="TIGR00260">
    <property type="entry name" value="thrC"/>
    <property type="match status" value="1"/>
</dbReference>
<dbReference type="AlphaFoldDB" id="A0A0A8B4Y6"/>
<comment type="similarity">
    <text evidence="2">Belongs to the threonine synthase family.</text>
</comment>
<protein>
    <recommendedName>
        <fullName evidence="4">Threonine synthase</fullName>
        <ecNumber evidence="4">4.2.3.1</ecNumber>
    </recommendedName>
</protein>
<gene>
    <name evidence="8" type="ORF">JI75_07590</name>
</gene>
<dbReference type="GO" id="GO:0005737">
    <property type="term" value="C:cytoplasm"/>
    <property type="evidence" value="ECO:0007669"/>
    <property type="project" value="TreeGrafter"/>
</dbReference>
<dbReference type="CDD" id="cd01560">
    <property type="entry name" value="Thr-synth_2"/>
    <property type="match status" value="1"/>
</dbReference>
<dbReference type="SUPFAM" id="SSF53686">
    <property type="entry name" value="Tryptophan synthase beta subunit-like PLP-dependent enzymes"/>
    <property type="match status" value="1"/>
</dbReference>
<dbReference type="InterPro" id="IPR004450">
    <property type="entry name" value="Thr_synthase-like"/>
</dbReference>
<dbReference type="RefSeq" id="WP_039689946.1">
    <property type="nucleotide sequence ID" value="NZ_CP009302.1"/>
</dbReference>
<keyword evidence="9" id="KW-1185">Reference proteome</keyword>
<dbReference type="OrthoDB" id="9778118at2"/>
<dbReference type="GO" id="GO:0004795">
    <property type="term" value="F:threonine synthase activity"/>
    <property type="evidence" value="ECO:0007669"/>
    <property type="project" value="UniProtKB-UniRule"/>
</dbReference>
<name>A0A0A8B4Y6_9ACTN</name>
<evidence type="ECO:0000256" key="4">
    <source>
        <dbReference type="NCBIfam" id="TIGR00260"/>
    </source>
</evidence>
<proteinExistence type="inferred from homology"/>
<dbReference type="InterPro" id="IPR037158">
    <property type="entry name" value="Thr_synth_N_sf"/>
</dbReference>
<dbReference type="GO" id="GO:0009088">
    <property type="term" value="P:threonine biosynthetic process"/>
    <property type="evidence" value="ECO:0007669"/>
    <property type="project" value="UniProtKB-UniRule"/>
</dbReference>
<dbReference type="Gene3D" id="3.90.1380.10">
    <property type="entry name" value="Threonine synthase, N-terminal domain"/>
    <property type="match status" value="1"/>
</dbReference>
<evidence type="ECO:0000256" key="1">
    <source>
        <dbReference type="ARBA" id="ARBA00001933"/>
    </source>
</evidence>
<reference evidence="8 9" key="2">
    <citation type="journal article" date="2015" name="Genome Announc.">
        <title>Complete Genome Sequence of Coriobacteriaceae Strain 68-1-3, a Novel Mucus-Degrading Isolate from the Swine Intestinal Tract.</title>
        <authorList>
            <person name="Looft T."/>
            <person name="Bayles D.O."/>
            <person name="Alt D.P."/>
            <person name="Stanton T.B."/>
        </authorList>
    </citation>
    <scope>NUCLEOTIDE SEQUENCE [LARGE SCALE GENOMIC DNA]</scope>
    <source>
        <strain evidence="8 9">68-1-3</strain>
    </source>
</reference>
<feature type="domain" description="Threonine synthase N-terminal" evidence="7">
    <location>
        <begin position="6"/>
        <end position="83"/>
    </location>
</feature>
<comment type="cofactor">
    <cofactor evidence="1 5">
        <name>pyridoxal 5'-phosphate</name>
        <dbReference type="ChEBI" id="CHEBI:597326"/>
    </cofactor>
</comment>
<dbReference type="PANTHER" id="PTHR43515">
    <property type="entry name" value="THREONINE SYNTHASE-LIKE 1"/>
    <property type="match status" value="1"/>
</dbReference>
<dbReference type="EC" id="4.2.3.1" evidence="4"/>
<reference evidence="9" key="1">
    <citation type="submission" date="2014-08" db="EMBL/GenBank/DDBJ databases">
        <title>Coriobacteriaceae sp. complete genome.</title>
        <authorList>
            <person name="Looft T."/>
            <person name="Bayles D.O."/>
            <person name="Stanton T.B."/>
        </authorList>
    </citation>
    <scope>NUCLEOTIDE SEQUENCE [LARGE SCALE GENOMIC DNA]</scope>
    <source>
        <strain evidence="9">68-1-3</strain>
    </source>
</reference>
<evidence type="ECO:0000313" key="8">
    <source>
        <dbReference type="EMBL" id="AJC12546.1"/>
    </source>
</evidence>
<evidence type="ECO:0000313" key="9">
    <source>
        <dbReference type="Proteomes" id="UP000031121"/>
    </source>
</evidence>